<dbReference type="InterPro" id="IPR009732">
    <property type="entry name" value="DUF1304"/>
</dbReference>
<dbReference type="Proteomes" id="UP000177010">
    <property type="component" value="Unassembled WGS sequence"/>
</dbReference>
<keyword evidence="1" id="KW-0472">Membrane</keyword>
<feature type="transmembrane region" description="Helical" evidence="1">
    <location>
        <begin position="80"/>
        <end position="98"/>
    </location>
</feature>
<dbReference type="AlphaFoldDB" id="A0A1E7XGF5"/>
<feature type="transmembrane region" description="Helical" evidence="1">
    <location>
        <begin position="105"/>
        <end position="123"/>
    </location>
</feature>
<dbReference type="RefSeq" id="WP_070367407.1">
    <property type="nucleotide sequence ID" value="NZ_JAZHVW010000015.1"/>
</dbReference>
<feature type="transmembrane region" description="Helical" evidence="1">
    <location>
        <begin position="6"/>
        <end position="26"/>
    </location>
</feature>
<dbReference type="Pfam" id="PF06993">
    <property type="entry name" value="DUF1304"/>
    <property type="match status" value="1"/>
</dbReference>
<keyword evidence="1" id="KW-1133">Transmembrane helix</keyword>
<gene>
    <name evidence="2" type="ORF">LASUN_07520</name>
</gene>
<accession>A0A1E7XGF5</accession>
<dbReference type="PANTHER" id="PTHR38446">
    <property type="entry name" value="BLL0914 PROTEIN"/>
    <property type="match status" value="1"/>
</dbReference>
<dbReference type="PANTHER" id="PTHR38446:SF1">
    <property type="entry name" value="BLL0914 PROTEIN"/>
    <property type="match status" value="1"/>
</dbReference>
<evidence type="ECO:0008006" key="4">
    <source>
        <dbReference type="Google" id="ProtNLM"/>
    </source>
</evidence>
<dbReference type="EMBL" id="MIQE01000009">
    <property type="protein sequence ID" value="OFA12200.1"/>
    <property type="molecule type" value="Genomic_DNA"/>
</dbReference>
<organism evidence="2 3">
    <name type="scientific">Lentilactobacillus sunkii</name>
    <dbReference type="NCBI Taxonomy" id="481719"/>
    <lineage>
        <taxon>Bacteria</taxon>
        <taxon>Bacillati</taxon>
        <taxon>Bacillota</taxon>
        <taxon>Bacilli</taxon>
        <taxon>Lactobacillales</taxon>
        <taxon>Lactobacillaceae</taxon>
        <taxon>Lentilactobacillus</taxon>
    </lineage>
</organism>
<evidence type="ECO:0000256" key="1">
    <source>
        <dbReference type="SAM" id="Phobius"/>
    </source>
</evidence>
<reference evidence="2 3" key="1">
    <citation type="submission" date="2016-09" db="EMBL/GenBank/DDBJ databases">
        <title>Genome Sequence of Lactobacillus sunkii Strain CG01.</title>
        <authorList>
            <person name="Poehlein A."/>
            <person name="Gabris C."/>
            <person name="Bengelsdorf F.R."/>
            <person name="Duerre P."/>
            <person name="Daniel R."/>
        </authorList>
    </citation>
    <scope>NUCLEOTIDE SEQUENCE [LARGE SCALE GENOMIC DNA]</scope>
    <source>
        <strain evidence="2 3">CG_D</strain>
    </source>
</reference>
<proteinExistence type="predicted"/>
<evidence type="ECO:0000313" key="2">
    <source>
        <dbReference type="EMBL" id="OFA12200.1"/>
    </source>
</evidence>
<evidence type="ECO:0000313" key="3">
    <source>
        <dbReference type="Proteomes" id="UP000177010"/>
    </source>
</evidence>
<protein>
    <recommendedName>
        <fullName evidence="4">DUF1304 domain-containing protein</fullName>
    </recommendedName>
</protein>
<sequence>MLNLISDVFVVLVAIEALFIMALEMFGSQTRVAQKAFNASASYLAIPETKASMANQGLYNGFIGVGILAGRFLFPANSVYPVLLLFVGFVVVAAIFGAATVSKRILLTQGAPAIISLILLLLTH</sequence>
<comment type="caution">
    <text evidence="2">The sequence shown here is derived from an EMBL/GenBank/DDBJ whole genome shotgun (WGS) entry which is preliminary data.</text>
</comment>
<keyword evidence="1" id="KW-0812">Transmembrane</keyword>
<dbReference type="STRING" id="481719.LASUN_07520"/>
<name>A0A1E7XGF5_9LACO</name>